<dbReference type="Pfam" id="PF01871">
    <property type="entry name" value="AMMECR1"/>
    <property type="match status" value="1"/>
</dbReference>
<proteinExistence type="predicted"/>
<dbReference type="Proteomes" id="UP000615446">
    <property type="component" value="Unassembled WGS sequence"/>
</dbReference>
<dbReference type="InterPro" id="IPR023473">
    <property type="entry name" value="AMMECR1"/>
</dbReference>
<evidence type="ECO:0000313" key="3">
    <source>
        <dbReference type="Proteomes" id="UP000615446"/>
    </source>
</evidence>
<dbReference type="AlphaFoldDB" id="A0A8H3QKG3"/>
<protein>
    <submittedName>
        <fullName evidence="2">DUF51 family protein</fullName>
    </submittedName>
</protein>
<organism evidence="2 3">
    <name type="scientific">Rhizophagus clarus</name>
    <dbReference type="NCBI Taxonomy" id="94130"/>
    <lineage>
        <taxon>Eukaryota</taxon>
        <taxon>Fungi</taxon>
        <taxon>Fungi incertae sedis</taxon>
        <taxon>Mucoromycota</taxon>
        <taxon>Glomeromycotina</taxon>
        <taxon>Glomeromycetes</taxon>
        <taxon>Glomerales</taxon>
        <taxon>Glomeraceae</taxon>
        <taxon>Rhizophagus</taxon>
    </lineage>
</organism>
<dbReference type="Gene3D" id="3.30.700.20">
    <property type="entry name" value="Hypothetical protein ph0010, domain 1"/>
    <property type="match status" value="1"/>
</dbReference>
<dbReference type="InterPro" id="IPR002733">
    <property type="entry name" value="AMMECR1_domain"/>
</dbReference>
<dbReference type="PROSITE" id="PS51112">
    <property type="entry name" value="AMMECR1"/>
    <property type="match status" value="1"/>
</dbReference>
<reference evidence="2" key="1">
    <citation type="submission" date="2019-10" db="EMBL/GenBank/DDBJ databases">
        <title>Conservation and host-specific expression of non-tandemly repeated heterogenous ribosome RNA gene in arbuscular mycorrhizal fungi.</title>
        <authorList>
            <person name="Maeda T."/>
            <person name="Kobayashi Y."/>
            <person name="Nakagawa T."/>
            <person name="Ezawa T."/>
            <person name="Yamaguchi K."/>
            <person name="Bino T."/>
            <person name="Nishimoto Y."/>
            <person name="Shigenobu S."/>
            <person name="Kawaguchi M."/>
        </authorList>
    </citation>
    <scope>NUCLEOTIDE SEQUENCE</scope>
    <source>
        <strain evidence="2">HR1</strain>
    </source>
</reference>
<dbReference type="SUPFAM" id="SSF143447">
    <property type="entry name" value="AMMECR1-like"/>
    <property type="match status" value="1"/>
</dbReference>
<dbReference type="PANTHER" id="PTHR13016:SF0">
    <property type="entry name" value="AMME SYNDROME CANDIDATE GENE 1 PROTEIN"/>
    <property type="match status" value="1"/>
</dbReference>
<evidence type="ECO:0000313" key="2">
    <source>
        <dbReference type="EMBL" id="GES84335.1"/>
    </source>
</evidence>
<dbReference type="OrthoDB" id="24630at2759"/>
<feature type="domain" description="AMMECR1" evidence="1">
    <location>
        <begin position="66"/>
        <end position="254"/>
    </location>
</feature>
<dbReference type="InterPro" id="IPR036071">
    <property type="entry name" value="AMMECR1_dom_sf"/>
</dbReference>
<evidence type="ECO:0000259" key="1">
    <source>
        <dbReference type="PROSITE" id="PS51112"/>
    </source>
</evidence>
<dbReference type="NCBIfam" id="TIGR00296">
    <property type="entry name" value="TIGR00296 family protein"/>
    <property type="match status" value="1"/>
</dbReference>
<sequence length="254" mass="28926">MIKGRIVISLFSNCRATKPVTSAQLCVSKSAGDINSGVSLATLNPILEGEIGEASLPQFCLNHLNKALIKMVAGIEHCVYCFDVLVAYLEGRMSLEPEFEDHQYPLFVTWNIVSHGQTRLRGCIGNFEPLPLHSGLKEYAITSAIHDRRFSPITIRELPHLTCGVSLLTNFEDAKDYLDWEIGVHGIWIEFVDDHNRRRTATYLPEVAEEQGWTKEEAIDSLLRKSGYNGRITDKIRSRKSERYRLNNRIYFLR</sequence>
<dbReference type="PANTHER" id="PTHR13016">
    <property type="entry name" value="AMMECR1 HOMOLOG"/>
    <property type="match status" value="1"/>
</dbReference>
<dbReference type="EMBL" id="BLAL01000079">
    <property type="protein sequence ID" value="GES84335.1"/>
    <property type="molecule type" value="Genomic_DNA"/>
</dbReference>
<name>A0A8H3QKG3_9GLOM</name>
<dbReference type="InterPro" id="IPR027485">
    <property type="entry name" value="AMMECR1_N"/>
</dbReference>
<comment type="caution">
    <text evidence="2">The sequence shown here is derived from an EMBL/GenBank/DDBJ whole genome shotgun (WGS) entry which is preliminary data.</text>
</comment>
<accession>A0A8H3QKG3</accession>
<gene>
    <name evidence="2" type="ORF">RCL2_001145800</name>
</gene>